<feature type="transmembrane region" description="Helical" evidence="1">
    <location>
        <begin position="33"/>
        <end position="55"/>
    </location>
</feature>
<evidence type="ECO:0000256" key="1">
    <source>
        <dbReference type="SAM" id="Phobius"/>
    </source>
</evidence>
<reference evidence="2 3" key="1">
    <citation type="submission" date="2022-11" db="EMBL/GenBank/DDBJ databases">
        <title>Study of microbial diversity in lake waters.</title>
        <authorList>
            <person name="Zhang J."/>
        </authorList>
    </citation>
    <scope>NUCLEOTIDE SEQUENCE [LARGE SCALE GENOMIC DNA]</scope>
    <source>
        <strain evidence="2 3">DT12</strain>
    </source>
</reference>
<evidence type="ECO:0000313" key="2">
    <source>
        <dbReference type="EMBL" id="MCX7569674.1"/>
    </source>
</evidence>
<keyword evidence="1" id="KW-1133">Transmembrane helix</keyword>
<dbReference type="EMBL" id="JAPMLT010000002">
    <property type="protein sequence ID" value="MCX7569674.1"/>
    <property type="molecule type" value="Genomic_DNA"/>
</dbReference>
<evidence type="ECO:0000313" key="3">
    <source>
        <dbReference type="Proteomes" id="UP001208017"/>
    </source>
</evidence>
<proteinExistence type="predicted"/>
<protein>
    <submittedName>
        <fullName evidence="2">Uncharacterized protein</fullName>
    </submittedName>
</protein>
<dbReference type="RefSeq" id="WP_267150906.1">
    <property type="nucleotide sequence ID" value="NZ_JAPMLT010000002.1"/>
</dbReference>
<name>A0ABT3X4L8_9BACL</name>
<organism evidence="2 3">
    <name type="scientific">Tumebacillus lacus</name>
    <dbReference type="NCBI Taxonomy" id="2995335"/>
    <lineage>
        <taxon>Bacteria</taxon>
        <taxon>Bacillati</taxon>
        <taxon>Bacillota</taxon>
        <taxon>Bacilli</taxon>
        <taxon>Bacillales</taxon>
        <taxon>Alicyclobacillaceae</taxon>
        <taxon>Tumebacillus</taxon>
    </lineage>
</organism>
<accession>A0ABT3X4L8</accession>
<sequence>MSNLFIYLIGFCYVLTLLYDSRQWKEIDRAGKWVYGILSGMTGAAALLVIFRIHVPLPTQYITHTIAPFVYRVLKDM</sequence>
<gene>
    <name evidence="2" type="ORF">OS242_06830</name>
</gene>
<keyword evidence="3" id="KW-1185">Reference proteome</keyword>
<feature type="transmembrane region" description="Helical" evidence="1">
    <location>
        <begin position="6"/>
        <end position="21"/>
    </location>
</feature>
<keyword evidence="1" id="KW-0472">Membrane</keyword>
<comment type="caution">
    <text evidence="2">The sequence shown here is derived from an EMBL/GenBank/DDBJ whole genome shotgun (WGS) entry which is preliminary data.</text>
</comment>
<dbReference type="Proteomes" id="UP001208017">
    <property type="component" value="Unassembled WGS sequence"/>
</dbReference>
<keyword evidence="1" id="KW-0812">Transmembrane</keyword>